<evidence type="ECO:0000313" key="8">
    <source>
        <dbReference type="EMBL" id="KAF7487303.1"/>
    </source>
</evidence>
<keyword evidence="3" id="KW-1064">Adaptive immunity</keyword>
<dbReference type="PROSITE" id="PS50835">
    <property type="entry name" value="IG_LIKE"/>
    <property type="match status" value="1"/>
</dbReference>
<evidence type="ECO:0000313" key="10">
    <source>
        <dbReference type="Proteomes" id="UP000335636"/>
    </source>
</evidence>
<protein>
    <recommendedName>
        <fullName evidence="7">Ig-like domain-containing protein</fullName>
    </recommendedName>
</protein>
<dbReference type="InterPro" id="IPR050413">
    <property type="entry name" value="TCR_beta_variable"/>
</dbReference>
<evidence type="ECO:0000256" key="2">
    <source>
        <dbReference type="ARBA" id="ARBA00022859"/>
    </source>
</evidence>
<dbReference type="GO" id="GO:0007166">
    <property type="term" value="P:cell surface receptor signaling pathway"/>
    <property type="evidence" value="ECO:0007669"/>
    <property type="project" value="TreeGrafter"/>
</dbReference>
<dbReference type="InterPro" id="IPR007110">
    <property type="entry name" value="Ig-like_dom"/>
</dbReference>
<sequence>MSLNFLLGLLSLSLPNPAMDSSLLCWVIFGLLGTAHMEPGVRQAPSHAVTEAGQDVALSCDPVAGQASLYWYRQTPGKGLEFLVSFYNKQPSGKADFFRDRFSAERPEGALSTLKIQPTQLGDSATYLCSCSLGTAPQRHFLPLQKLQGFCPSSQQPSCLRRNSPISSPLIGGWHVRLCQPQPQHSTGISLQK</sequence>
<evidence type="ECO:0000256" key="6">
    <source>
        <dbReference type="SAM" id="SignalP"/>
    </source>
</evidence>
<dbReference type="InterPro" id="IPR013783">
    <property type="entry name" value="Ig-like_fold"/>
</dbReference>
<dbReference type="EMBL" id="WJEC01000009">
    <property type="protein sequence ID" value="KAF7487303.1"/>
    <property type="molecule type" value="Genomic_DNA"/>
</dbReference>
<keyword evidence="5" id="KW-1279">T cell receptor</keyword>
<dbReference type="Proteomes" id="UP000662637">
    <property type="component" value="Unassembled WGS sequence"/>
</dbReference>
<dbReference type="InterPro" id="IPR013106">
    <property type="entry name" value="Ig_V-set"/>
</dbReference>
<dbReference type="Proteomes" id="UP000335636">
    <property type="component" value="Unassembled WGS sequence"/>
</dbReference>
<dbReference type="InterPro" id="IPR003599">
    <property type="entry name" value="Ig_sub"/>
</dbReference>
<organism evidence="9 10">
    <name type="scientific">Marmota monax</name>
    <name type="common">Woodchuck</name>
    <dbReference type="NCBI Taxonomy" id="9995"/>
    <lineage>
        <taxon>Eukaryota</taxon>
        <taxon>Metazoa</taxon>
        <taxon>Chordata</taxon>
        <taxon>Craniata</taxon>
        <taxon>Vertebrata</taxon>
        <taxon>Euteleostomi</taxon>
        <taxon>Mammalia</taxon>
        <taxon>Eutheria</taxon>
        <taxon>Euarchontoglires</taxon>
        <taxon>Glires</taxon>
        <taxon>Rodentia</taxon>
        <taxon>Sciuromorpha</taxon>
        <taxon>Sciuridae</taxon>
        <taxon>Xerinae</taxon>
        <taxon>Marmotini</taxon>
        <taxon>Marmota</taxon>
    </lineage>
</organism>
<dbReference type="SUPFAM" id="SSF48726">
    <property type="entry name" value="Immunoglobulin"/>
    <property type="match status" value="1"/>
</dbReference>
<keyword evidence="10" id="KW-1185">Reference proteome</keyword>
<dbReference type="Pfam" id="PF07686">
    <property type="entry name" value="V-set"/>
    <property type="match status" value="1"/>
</dbReference>
<name>A0A5E4AQQ4_MARMO</name>
<evidence type="ECO:0000256" key="4">
    <source>
        <dbReference type="ARBA" id="ARBA00023319"/>
    </source>
</evidence>
<keyword evidence="1 6" id="KW-0732">Signal</keyword>
<feature type="signal peptide" evidence="6">
    <location>
        <begin position="1"/>
        <end position="20"/>
    </location>
</feature>
<evidence type="ECO:0000256" key="3">
    <source>
        <dbReference type="ARBA" id="ARBA00023130"/>
    </source>
</evidence>
<dbReference type="AlphaFoldDB" id="A0A5E4AQQ4"/>
<evidence type="ECO:0000256" key="5">
    <source>
        <dbReference type="ARBA" id="ARBA00043266"/>
    </source>
</evidence>
<feature type="chain" id="PRO_5033478784" description="Ig-like domain-containing protein" evidence="6">
    <location>
        <begin position="21"/>
        <end position="193"/>
    </location>
</feature>
<dbReference type="GO" id="GO:0042101">
    <property type="term" value="C:T cell receptor complex"/>
    <property type="evidence" value="ECO:0007669"/>
    <property type="project" value="UniProtKB-KW"/>
</dbReference>
<proteinExistence type="predicted"/>
<accession>A0A5E4AQQ4</accession>
<reference evidence="8" key="2">
    <citation type="submission" date="2020-08" db="EMBL/GenBank/DDBJ databases">
        <authorList>
            <person name="Shumante A."/>
            <person name="Zimin A.V."/>
            <person name="Puiu D."/>
            <person name="Salzberg S.L."/>
        </authorList>
    </citation>
    <scope>NUCLEOTIDE SEQUENCE</scope>
    <source>
        <strain evidence="8">WC2-LM</strain>
        <tissue evidence="8">Liver</tissue>
    </source>
</reference>
<evidence type="ECO:0000256" key="1">
    <source>
        <dbReference type="ARBA" id="ARBA00022729"/>
    </source>
</evidence>
<dbReference type="PANTHER" id="PTHR23268">
    <property type="entry name" value="T-CELL RECEPTOR BETA CHAIN"/>
    <property type="match status" value="1"/>
</dbReference>
<reference evidence="9 10" key="1">
    <citation type="submission" date="2019-04" db="EMBL/GenBank/DDBJ databases">
        <authorList>
            <person name="Alioto T."/>
            <person name="Alioto T."/>
        </authorList>
    </citation>
    <scope>NUCLEOTIDE SEQUENCE [LARGE SCALE GENOMIC DNA]</scope>
</reference>
<dbReference type="PANTHER" id="PTHR23268:SF45">
    <property type="entry name" value="T CELL RECEPTOR BETA VARIABLE 2"/>
    <property type="match status" value="1"/>
</dbReference>
<keyword evidence="4" id="KW-0393">Immunoglobulin domain</keyword>
<dbReference type="InterPro" id="IPR036179">
    <property type="entry name" value="Ig-like_dom_sf"/>
</dbReference>
<evidence type="ECO:0000259" key="7">
    <source>
        <dbReference type="PROSITE" id="PS50835"/>
    </source>
</evidence>
<dbReference type="EMBL" id="CABDUW010000122">
    <property type="protein sequence ID" value="VTJ59505.1"/>
    <property type="molecule type" value="Genomic_DNA"/>
</dbReference>
<evidence type="ECO:0000313" key="9">
    <source>
        <dbReference type="EMBL" id="VTJ59505.1"/>
    </source>
</evidence>
<gene>
    <name evidence="8" type="ORF">GHT09_000242</name>
    <name evidence="9" type="ORF">MONAX_5E043924</name>
</gene>
<dbReference type="SMART" id="SM00409">
    <property type="entry name" value="IG"/>
    <property type="match status" value="1"/>
</dbReference>
<dbReference type="SMART" id="SM00406">
    <property type="entry name" value="IGv"/>
    <property type="match status" value="1"/>
</dbReference>
<dbReference type="GO" id="GO:0002250">
    <property type="term" value="P:adaptive immune response"/>
    <property type="evidence" value="ECO:0007669"/>
    <property type="project" value="UniProtKB-KW"/>
</dbReference>
<keyword evidence="2" id="KW-0391">Immunity</keyword>
<feature type="domain" description="Ig-like" evidence="7">
    <location>
        <begin position="39"/>
        <end position="129"/>
    </location>
</feature>
<dbReference type="Gene3D" id="2.60.40.10">
    <property type="entry name" value="Immunoglobulins"/>
    <property type="match status" value="1"/>
</dbReference>